<accession>A0AAU8M1M9</accession>
<evidence type="ECO:0000256" key="1">
    <source>
        <dbReference type="SAM" id="Phobius"/>
    </source>
</evidence>
<dbReference type="AlphaFoldDB" id="A0AAU8M1M9"/>
<keyword evidence="1" id="KW-0812">Transmembrane</keyword>
<gene>
    <name evidence="2" type="ORF">Q3M24_11585</name>
</gene>
<organism evidence="2">
    <name type="scientific">Candidatus Electrothrix aestuarii</name>
    <dbReference type="NCBI Taxonomy" id="3062594"/>
    <lineage>
        <taxon>Bacteria</taxon>
        <taxon>Pseudomonadati</taxon>
        <taxon>Thermodesulfobacteriota</taxon>
        <taxon>Desulfobulbia</taxon>
        <taxon>Desulfobulbales</taxon>
        <taxon>Desulfobulbaceae</taxon>
        <taxon>Candidatus Electrothrix</taxon>
    </lineage>
</organism>
<reference evidence="2" key="2">
    <citation type="submission" date="2024-06" db="EMBL/GenBank/DDBJ databases">
        <authorList>
            <person name="Plum-Jensen L.E."/>
            <person name="Schramm A."/>
            <person name="Marshall I.P.G."/>
        </authorList>
    </citation>
    <scope>NUCLEOTIDE SEQUENCE</scope>
    <source>
        <strain evidence="2">Rat1</strain>
    </source>
</reference>
<keyword evidence="1" id="KW-1133">Transmembrane helix</keyword>
<proteinExistence type="predicted"/>
<keyword evidence="1" id="KW-0472">Membrane</keyword>
<reference evidence="2" key="1">
    <citation type="journal article" date="2024" name="Syst. Appl. Microbiol.">
        <title>First single-strain enrichments of Electrothrix cable bacteria, description of E. aestuarii sp. nov. and E. rattekaaiensis sp. nov., and proposal of a cable bacteria taxonomy following the rules of the SeqCode.</title>
        <authorList>
            <person name="Plum-Jensen L.E."/>
            <person name="Schramm A."/>
            <person name="Marshall I.P.G."/>
        </authorList>
    </citation>
    <scope>NUCLEOTIDE SEQUENCE</scope>
    <source>
        <strain evidence="2">Rat1</strain>
    </source>
</reference>
<evidence type="ECO:0000313" key="2">
    <source>
        <dbReference type="EMBL" id="XCN75333.1"/>
    </source>
</evidence>
<dbReference type="EMBL" id="CP159373">
    <property type="protein sequence ID" value="XCN75333.1"/>
    <property type="molecule type" value="Genomic_DNA"/>
</dbReference>
<protein>
    <submittedName>
        <fullName evidence="2">Uncharacterized protein</fullName>
    </submittedName>
</protein>
<feature type="transmembrane region" description="Helical" evidence="1">
    <location>
        <begin position="20"/>
        <end position="38"/>
    </location>
</feature>
<sequence length="94" mass="10557">MNTQKVPDEVVADKRGFLRWAGAALGVVAAASWTGLAITKSAKKSEATNTRAHSVEEELRQQQIMTGKKMVVMTQEEKQKMLDRILRNHYRTVS</sequence>
<dbReference type="KEGG" id="eaj:Q3M24_11585"/>
<name>A0AAU8M1M9_9BACT</name>